<dbReference type="Pfam" id="PF06237">
    <property type="entry name" value="SLC52_ribofla_tr"/>
    <property type="match status" value="1"/>
</dbReference>
<dbReference type="InterPro" id="IPR009357">
    <property type="entry name" value="Riboflavin_transptr"/>
</dbReference>
<keyword evidence="7 9" id="KW-1133">Transmembrane helix</keyword>
<evidence type="ECO:0000256" key="5">
    <source>
        <dbReference type="ARBA" id="ARBA00022475"/>
    </source>
</evidence>
<evidence type="ECO:0000256" key="3">
    <source>
        <dbReference type="ARBA" id="ARBA00006366"/>
    </source>
</evidence>
<evidence type="ECO:0000313" key="10">
    <source>
        <dbReference type="EMBL" id="OWF54569.1"/>
    </source>
</evidence>
<proteinExistence type="inferred from homology"/>
<accession>A0A210R0N7</accession>
<dbReference type="AlphaFoldDB" id="A0A210R0N7"/>
<dbReference type="PANTHER" id="PTHR12929">
    <property type="entry name" value="SOLUTE CARRIER FAMILY 52"/>
    <property type="match status" value="1"/>
</dbReference>
<gene>
    <name evidence="10" type="ORF">KP79_PYT13445</name>
</gene>
<feature type="transmembrane region" description="Helical" evidence="9">
    <location>
        <begin position="423"/>
        <end position="445"/>
    </location>
</feature>
<dbReference type="OrthoDB" id="9995836at2759"/>
<feature type="transmembrane region" description="Helical" evidence="9">
    <location>
        <begin position="147"/>
        <end position="166"/>
    </location>
</feature>
<feature type="transmembrane region" description="Helical" evidence="9">
    <location>
        <begin position="327"/>
        <end position="348"/>
    </location>
</feature>
<keyword evidence="11" id="KW-1185">Reference proteome</keyword>
<evidence type="ECO:0000256" key="1">
    <source>
        <dbReference type="ARBA" id="ARBA00000215"/>
    </source>
</evidence>
<comment type="similarity">
    <text evidence="3 9">Belongs to the riboflavin transporter family.</text>
</comment>
<protein>
    <recommendedName>
        <fullName evidence="9">Riboflavin transporter</fullName>
    </recommendedName>
</protein>
<comment type="function">
    <text evidence="9">Plasma membrane transporter mediating the uptake by cells of the water soluble vitamin B2/riboflavin that plays a key role in biochemical oxidation-reduction reactions of the carbohydrate, lipid, and amino acid metabolism.</text>
</comment>
<dbReference type="EMBL" id="NEDP02000981">
    <property type="protein sequence ID" value="OWF54569.1"/>
    <property type="molecule type" value="Genomic_DNA"/>
</dbReference>
<comment type="catalytic activity">
    <reaction evidence="1 9">
        <text>riboflavin(in) = riboflavin(out)</text>
        <dbReference type="Rhea" id="RHEA:35015"/>
        <dbReference type="ChEBI" id="CHEBI:57986"/>
    </reaction>
</comment>
<dbReference type="PANTHER" id="PTHR12929:SF10">
    <property type="entry name" value="RIBOFLAVIN TRANSPORTER"/>
    <property type="match status" value="1"/>
</dbReference>
<dbReference type="Proteomes" id="UP000242188">
    <property type="component" value="Unassembled WGS sequence"/>
</dbReference>
<keyword evidence="4 9" id="KW-0813">Transport</keyword>
<evidence type="ECO:0000313" key="11">
    <source>
        <dbReference type="Proteomes" id="UP000242188"/>
    </source>
</evidence>
<feature type="transmembrane region" description="Helical" evidence="9">
    <location>
        <begin position="81"/>
        <end position="101"/>
    </location>
</feature>
<evidence type="ECO:0000256" key="8">
    <source>
        <dbReference type="ARBA" id="ARBA00023136"/>
    </source>
</evidence>
<reference evidence="10 11" key="1">
    <citation type="journal article" date="2017" name="Nat. Ecol. Evol.">
        <title>Scallop genome provides insights into evolution of bilaterian karyotype and development.</title>
        <authorList>
            <person name="Wang S."/>
            <person name="Zhang J."/>
            <person name="Jiao W."/>
            <person name="Li J."/>
            <person name="Xun X."/>
            <person name="Sun Y."/>
            <person name="Guo X."/>
            <person name="Huan P."/>
            <person name="Dong B."/>
            <person name="Zhang L."/>
            <person name="Hu X."/>
            <person name="Sun X."/>
            <person name="Wang J."/>
            <person name="Zhao C."/>
            <person name="Wang Y."/>
            <person name="Wang D."/>
            <person name="Huang X."/>
            <person name="Wang R."/>
            <person name="Lv J."/>
            <person name="Li Y."/>
            <person name="Zhang Z."/>
            <person name="Liu B."/>
            <person name="Lu W."/>
            <person name="Hui Y."/>
            <person name="Liang J."/>
            <person name="Zhou Z."/>
            <person name="Hou R."/>
            <person name="Li X."/>
            <person name="Liu Y."/>
            <person name="Li H."/>
            <person name="Ning X."/>
            <person name="Lin Y."/>
            <person name="Zhao L."/>
            <person name="Xing Q."/>
            <person name="Dou J."/>
            <person name="Li Y."/>
            <person name="Mao J."/>
            <person name="Guo H."/>
            <person name="Dou H."/>
            <person name="Li T."/>
            <person name="Mu C."/>
            <person name="Jiang W."/>
            <person name="Fu Q."/>
            <person name="Fu X."/>
            <person name="Miao Y."/>
            <person name="Liu J."/>
            <person name="Yu Q."/>
            <person name="Li R."/>
            <person name="Liao H."/>
            <person name="Li X."/>
            <person name="Kong Y."/>
            <person name="Jiang Z."/>
            <person name="Chourrout D."/>
            <person name="Li R."/>
            <person name="Bao Z."/>
        </authorList>
    </citation>
    <scope>NUCLEOTIDE SEQUENCE [LARGE SCALE GENOMIC DNA]</scope>
    <source>
        <strain evidence="10 11">PY_sf001</strain>
    </source>
</reference>
<evidence type="ECO:0000256" key="7">
    <source>
        <dbReference type="ARBA" id="ARBA00022989"/>
    </source>
</evidence>
<feature type="transmembrane region" description="Helical" evidence="9">
    <location>
        <begin position="388"/>
        <end position="411"/>
    </location>
</feature>
<feature type="transmembrane region" description="Helical" evidence="9">
    <location>
        <begin position="355"/>
        <end position="376"/>
    </location>
</feature>
<name>A0A210R0N7_MIZYE</name>
<keyword evidence="6 9" id="KW-0812">Transmembrane</keyword>
<feature type="transmembrane region" description="Helical" evidence="9">
    <location>
        <begin position="113"/>
        <end position="135"/>
    </location>
</feature>
<evidence type="ECO:0000256" key="2">
    <source>
        <dbReference type="ARBA" id="ARBA00004651"/>
    </source>
</evidence>
<feature type="transmembrane region" description="Helical" evidence="9">
    <location>
        <begin position="12"/>
        <end position="39"/>
    </location>
</feature>
<comment type="caution">
    <text evidence="10">The sequence shown here is derived from an EMBL/GenBank/DDBJ whole genome shotgun (WGS) entry which is preliminary data.</text>
</comment>
<feature type="transmembrane region" description="Helical" evidence="9">
    <location>
        <begin position="205"/>
        <end position="226"/>
    </location>
</feature>
<evidence type="ECO:0000256" key="6">
    <source>
        <dbReference type="ARBA" id="ARBA00022692"/>
    </source>
</evidence>
<dbReference type="GO" id="GO:0032217">
    <property type="term" value="F:riboflavin transmembrane transporter activity"/>
    <property type="evidence" value="ECO:0007669"/>
    <property type="project" value="UniProtKB-UniRule"/>
</dbReference>
<dbReference type="GO" id="GO:0005886">
    <property type="term" value="C:plasma membrane"/>
    <property type="evidence" value="ECO:0007669"/>
    <property type="project" value="UniProtKB-SubCell"/>
</dbReference>
<sequence>MKISQYGEINVLVYITVIVFGVGSWVAVNGVLIELPVLVPHLPEGWTLPSYLIMIIQPANIGPIAVTLAYLITNDALNEKAAIYSVLTIGSAACLLLSFFWKSTSFLAGEMRSTALMTLFFFLAIVDCTSSVLFLPFMSLFKVEYMTGYFIGEGMSGLIPSLVALGQGVGKISCENVSIFDTTNNISSFEIQTIYQDPYFPVDHFFLFLFAMMILCGSAFSLLNYLPYFKKEHIILKTSDTRSTMSSKGHIELQGNQQTLDNSQEALEALLHRKECNINLNVPQARHSMSNKTYIYFLCLVLWVNALTNGILPSIQTYSCLPYGYDAYHLAMTLGNIANPMACFVALLLPVPTSLVISVLTFLGTCLAAFIVMTAAQSPSPVLYDDPAGPYILVTTWVLTVFLMTFSKVTLATLFRKEGKRSLLWCGAVTQVGSVVGAIISYLLVNVAKTFQSASACS</sequence>
<keyword evidence="5 9" id="KW-1003">Cell membrane</keyword>
<organism evidence="10 11">
    <name type="scientific">Mizuhopecten yessoensis</name>
    <name type="common">Japanese scallop</name>
    <name type="synonym">Patinopecten yessoensis</name>
    <dbReference type="NCBI Taxonomy" id="6573"/>
    <lineage>
        <taxon>Eukaryota</taxon>
        <taxon>Metazoa</taxon>
        <taxon>Spiralia</taxon>
        <taxon>Lophotrochozoa</taxon>
        <taxon>Mollusca</taxon>
        <taxon>Bivalvia</taxon>
        <taxon>Autobranchia</taxon>
        <taxon>Pteriomorphia</taxon>
        <taxon>Pectinida</taxon>
        <taxon>Pectinoidea</taxon>
        <taxon>Pectinidae</taxon>
        <taxon>Mizuhopecten</taxon>
    </lineage>
</organism>
<feature type="transmembrane region" description="Helical" evidence="9">
    <location>
        <begin position="51"/>
        <end position="72"/>
    </location>
</feature>
<feature type="transmembrane region" description="Helical" evidence="9">
    <location>
        <begin position="294"/>
        <end position="315"/>
    </location>
</feature>
<evidence type="ECO:0000256" key="4">
    <source>
        <dbReference type="ARBA" id="ARBA00022448"/>
    </source>
</evidence>
<keyword evidence="8 9" id="KW-0472">Membrane</keyword>
<comment type="subcellular location">
    <subcellularLocation>
        <location evidence="2 9">Cell membrane</location>
        <topology evidence="2 9">Multi-pass membrane protein</topology>
    </subcellularLocation>
</comment>
<evidence type="ECO:0000256" key="9">
    <source>
        <dbReference type="RuleBase" id="RU368035"/>
    </source>
</evidence>